<feature type="domain" description="Mur ligase central" evidence="11">
    <location>
        <begin position="109"/>
        <end position="297"/>
    </location>
</feature>
<evidence type="ECO:0000256" key="8">
    <source>
        <dbReference type="ARBA" id="ARBA00023316"/>
    </source>
</evidence>
<dbReference type="InterPro" id="IPR004101">
    <property type="entry name" value="Mur_ligase_C"/>
</dbReference>
<dbReference type="PANTHER" id="PTHR43445">
    <property type="entry name" value="UDP-N-ACETYLMURAMATE--L-ALANINE LIGASE-RELATED"/>
    <property type="match status" value="1"/>
</dbReference>
<feature type="domain" description="Mur ligase C-terminal" evidence="10">
    <location>
        <begin position="319"/>
        <end position="448"/>
    </location>
</feature>
<dbReference type="GO" id="GO:0016881">
    <property type="term" value="F:acid-amino acid ligase activity"/>
    <property type="evidence" value="ECO:0007669"/>
    <property type="project" value="InterPro"/>
</dbReference>
<dbReference type="GO" id="GO:0005524">
    <property type="term" value="F:ATP binding"/>
    <property type="evidence" value="ECO:0007669"/>
    <property type="project" value="UniProtKB-KW"/>
</dbReference>
<dbReference type="GO" id="GO:0071555">
    <property type="term" value="P:cell wall organization"/>
    <property type="evidence" value="ECO:0007669"/>
    <property type="project" value="UniProtKB-KW"/>
</dbReference>
<evidence type="ECO:0000313" key="13">
    <source>
        <dbReference type="Proteomes" id="UP000306585"/>
    </source>
</evidence>
<dbReference type="Gene3D" id="3.40.50.720">
    <property type="entry name" value="NAD(P)-binding Rossmann-like Domain"/>
    <property type="match status" value="1"/>
</dbReference>
<keyword evidence="6" id="KW-0573">Peptidoglycan synthesis</keyword>
<organism evidence="12 13">
    <name type="scientific">Mariprofundus erugo</name>
    <dbReference type="NCBI Taxonomy" id="2528639"/>
    <lineage>
        <taxon>Bacteria</taxon>
        <taxon>Pseudomonadati</taxon>
        <taxon>Pseudomonadota</taxon>
        <taxon>Candidatius Mariprofundia</taxon>
        <taxon>Mariprofundales</taxon>
        <taxon>Mariprofundaceae</taxon>
        <taxon>Mariprofundus</taxon>
    </lineage>
</organism>
<accession>A0A5R9GPE3</accession>
<dbReference type="SUPFAM" id="SSF51984">
    <property type="entry name" value="MurCD N-terminal domain"/>
    <property type="match status" value="1"/>
</dbReference>
<evidence type="ECO:0000256" key="5">
    <source>
        <dbReference type="ARBA" id="ARBA00022960"/>
    </source>
</evidence>
<dbReference type="OrthoDB" id="5287829at2"/>
<protein>
    <submittedName>
        <fullName evidence="12">UDP-N-acetylmuramate:L-alanyl-gamma-D-glutamyl-meso-diaminopimelate ligase</fullName>
    </submittedName>
</protein>
<keyword evidence="4" id="KW-0067">ATP-binding</keyword>
<evidence type="ECO:0000256" key="7">
    <source>
        <dbReference type="ARBA" id="ARBA00023306"/>
    </source>
</evidence>
<keyword evidence="2" id="KW-0132">Cell division</keyword>
<keyword evidence="5" id="KW-0133">Cell shape</keyword>
<dbReference type="GO" id="GO:0008360">
    <property type="term" value="P:regulation of cell shape"/>
    <property type="evidence" value="ECO:0007669"/>
    <property type="project" value="UniProtKB-KW"/>
</dbReference>
<dbReference type="InterPro" id="IPR036565">
    <property type="entry name" value="Mur-like_cat_sf"/>
</dbReference>
<evidence type="ECO:0000259" key="11">
    <source>
        <dbReference type="Pfam" id="PF08245"/>
    </source>
</evidence>
<gene>
    <name evidence="12" type="primary">mpl</name>
    <name evidence="12" type="ORF">FEF65_04100</name>
</gene>
<feature type="domain" description="Mur ligase N-terminal catalytic" evidence="9">
    <location>
        <begin position="5"/>
        <end position="99"/>
    </location>
</feature>
<reference evidence="12 13" key="1">
    <citation type="journal article" date="2019" name="Appl. Environ. Microbiol.">
        <title>Environmental Evidence and Genomic Insight of Iron-oxidizing Bacteria Preference Towards More Corrosion Resistant Stainless Steel at Higher Salinities.</title>
        <authorList>
            <person name="Garrison C.E."/>
            <person name="Price K.A."/>
            <person name="Field E.K."/>
        </authorList>
    </citation>
    <scope>NUCLEOTIDE SEQUENCE [LARGE SCALE GENOMIC DNA]</scope>
    <source>
        <strain evidence="12 13">P3</strain>
    </source>
</reference>
<comment type="caution">
    <text evidence="12">The sequence shown here is derived from an EMBL/GenBank/DDBJ whole genome shotgun (WGS) entry which is preliminary data.</text>
</comment>
<dbReference type="InterPro" id="IPR013221">
    <property type="entry name" value="Mur_ligase_cen"/>
</dbReference>
<dbReference type="Gene3D" id="3.90.190.20">
    <property type="entry name" value="Mur ligase, C-terminal domain"/>
    <property type="match status" value="1"/>
</dbReference>
<keyword evidence="8" id="KW-0961">Cell wall biogenesis/degradation</keyword>
<dbReference type="InterPro" id="IPR000713">
    <property type="entry name" value="Mur_ligase_N"/>
</dbReference>
<dbReference type="AlphaFoldDB" id="A0A5R9GPE3"/>
<dbReference type="EMBL" id="VBRY01000003">
    <property type="protein sequence ID" value="TLS68186.1"/>
    <property type="molecule type" value="Genomic_DNA"/>
</dbReference>
<keyword evidence="7" id="KW-0131">Cell cycle</keyword>
<dbReference type="NCBIfam" id="TIGR01081">
    <property type="entry name" value="mpl"/>
    <property type="match status" value="1"/>
</dbReference>
<evidence type="ECO:0000256" key="4">
    <source>
        <dbReference type="ARBA" id="ARBA00022840"/>
    </source>
</evidence>
<keyword evidence="1 12" id="KW-0436">Ligase</keyword>
<evidence type="ECO:0000259" key="9">
    <source>
        <dbReference type="Pfam" id="PF01225"/>
    </source>
</evidence>
<evidence type="ECO:0000259" key="10">
    <source>
        <dbReference type="Pfam" id="PF02875"/>
    </source>
</evidence>
<dbReference type="RefSeq" id="WP_138238522.1">
    <property type="nucleotide sequence ID" value="NZ_VBRY01000003.1"/>
</dbReference>
<dbReference type="Pfam" id="PF02875">
    <property type="entry name" value="Mur_ligase_C"/>
    <property type="match status" value="1"/>
</dbReference>
<dbReference type="InterPro" id="IPR050061">
    <property type="entry name" value="MurCDEF_pg_biosynth"/>
</dbReference>
<dbReference type="PANTHER" id="PTHR43445:SF5">
    <property type="entry name" value="UDP-N-ACETYLMURAMATE--L-ALANYL-GAMMA-D-GLUTAMYL-MESO-2,6-DIAMINOHEPTANDIOATE LIGASE"/>
    <property type="match status" value="1"/>
</dbReference>
<evidence type="ECO:0000256" key="6">
    <source>
        <dbReference type="ARBA" id="ARBA00022984"/>
    </source>
</evidence>
<evidence type="ECO:0000256" key="3">
    <source>
        <dbReference type="ARBA" id="ARBA00022741"/>
    </source>
</evidence>
<dbReference type="InterPro" id="IPR005757">
    <property type="entry name" value="Mpl"/>
</dbReference>
<dbReference type="InterPro" id="IPR036615">
    <property type="entry name" value="Mur_ligase_C_dom_sf"/>
</dbReference>
<dbReference type="Gene3D" id="3.40.1190.10">
    <property type="entry name" value="Mur-like, catalytic domain"/>
    <property type="match status" value="1"/>
</dbReference>
<keyword evidence="13" id="KW-1185">Reference proteome</keyword>
<dbReference type="Proteomes" id="UP000306585">
    <property type="component" value="Unassembled WGS sequence"/>
</dbReference>
<dbReference type="GO" id="GO:0009252">
    <property type="term" value="P:peptidoglycan biosynthetic process"/>
    <property type="evidence" value="ECO:0007669"/>
    <property type="project" value="UniProtKB-KW"/>
</dbReference>
<dbReference type="SUPFAM" id="SSF53244">
    <property type="entry name" value="MurD-like peptide ligases, peptide-binding domain"/>
    <property type="match status" value="1"/>
</dbReference>
<dbReference type="SUPFAM" id="SSF53623">
    <property type="entry name" value="MurD-like peptide ligases, catalytic domain"/>
    <property type="match status" value="1"/>
</dbReference>
<dbReference type="Pfam" id="PF08245">
    <property type="entry name" value="Mur_ligase_M"/>
    <property type="match status" value="1"/>
</dbReference>
<name>A0A5R9GPE3_9PROT</name>
<keyword evidence="3" id="KW-0547">Nucleotide-binding</keyword>
<proteinExistence type="predicted"/>
<evidence type="ECO:0000256" key="1">
    <source>
        <dbReference type="ARBA" id="ARBA00022598"/>
    </source>
</evidence>
<evidence type="ECO:0000256" key="2">
    <source>
        <dbReference type="ARBA" id="ARBA00022618"/>
    </source>
</evidence>
<sequence>MNRKLHILGVCGTAMAAIATLAREKGWVVSGADEGVYPPMSDYLAAQGVAIAPFDAANLQPAPDLVVVGNALSRGNVEVEKLLDEGLDYTSGAQFVGDHILPGRHAVVVAGTHGKTTTSSLLAWVLDRAGLAPGFMIGGMPEDFGSGARLGSGSHFILEGDEYDTAFFDKRSKFLHYHARTLILNNLEYDHADIFPDLAAIKTQFHHLVRTVPASGCIMVNGDDDNLAQVLERGCWSHVERFARYGGGRDAAWQWQPLSDDGSAFRLYHLGEVVMEVSWRMIGVHQIANACAVAAVASRFGVPVDQIAGAFASFGGIRRRMSLVGEARGIRVFDDFAHHPTAIRGIVAAAHAAMKSGGRLWVVVEPRSNTMRTRIHQQTLSSCFAAADRVLFVPASARNLRPEEVLDAGLVCREIGEHAALLPDAAAIIACVQEQARSGDDVLILSNGGFDGIHRRLLAALAD</sequence>
<dbReference type="GO" id="GO:0051301">
    <property type="term" value="P:cell division"/>
    <property type="evidence" value="ECO:0007669"/>
    <property type="project" value="UniProtKB-KW"/>
</dbReference>
<dbReference type="Pfam" id="PF01225">
    <property type="entry name" value="Mur_ligase"/>
    <property type="match status" value="1"/>
</dbReference>
<evidence type="ECO:0000313" key="12">
    <source>
        <dbReference type="EMBL" id="TLS68186.1"/>
    </source>
</evidence>